<reference evidence="2" key="1">
    <citation type="submission" date="2021-10" db="EMBL/GenBank/DDBJ databases">
        <title>The complete genome sequence of Leeia sp. TBRC 13508.</title>
        <authorList>
            <person name="Charoenyingcharoen P."/>
            <person name="Yukphan P."/>
        </authorList>
    </citation>
    <scope>NUCLEOTIDE SEQUENCE</scope>
    <source>
        <strain evidence="2">TBRC 13508</strain>
    </source>
</reference>
<keyword evidence="3" id="KW-1185">Reference proteome</keyword>
<dbReference type="PANTHER" id="PTHR34383:SF3">
    <property type="entry name" value="POLYPHOSPHATE:AMP PHOSPHOTRANSFERASE"/>
    <property type="match status" value="1"/>
</dbReference>
<dbReference type="EMBL" id="JAJBZT010000007">
    <property type="protein sequence ID" value="MCB6184455.1"/>
    <property type="molecule type" value="Genomic_DNA"/>
</dbReference>
<dbReference type="Proteomes" id="UP001165395">
    <property type="component" value="Unassembled WGS sequence"/>
</dbReference>
<feature type="domain" description="Polyphosphate kinase-2-related" evidence="1">
    <location>
        <begin position="11"/>
        <end position="235"/>
    </location>
</feature>
<sequence length="498" mass="58891">MFESAEIGHRISKDEFRKAAPALRESLLELQYELKERGHFPVVILINGVDGAGKGETVNLLNSWMDPRLIDTHAFSRPNEDEKQKPRMWRYWQSLPPKGRIGILFGSWYTDPIDNYVRDNQDDEHLAAHINEIVRFEKLLVHEGALILKFWFHLSKDQQKNRLKELEKNPLTRWRVSDHDWENFKLYNEYRKVSERVLRQTSSFEAPWVVVEGEDEAYRSMTVAQQILYRVKEHLSKSQITEQRIEAPPILPPIDNLHILDTLNLDQVMDKKTYEVELEKWQGKLNLLTRHPNFKHHAIAMVFEGNDAAGKGGSIRRVTAALDARQYRIIPIAAPSEDERRQPWLWRFWKHVPKHGDITIFDRSWYGRVLVERVEGFCSEADWMRAYEEINDFEGQLLDDGVIMVKFWLTISKDEQLKRFKSRENLGYKRFKITDEDWRNREKWQNYQIAVCDMIDRTSTDVAPWTLVEANNKYFARIKIIKTIVERVSKALGCKLDD</sequence>
<comment type="caution">
    <text evidence="2">The sequence shown here is derived from an EMBL/GenBank/DDBJ whole genome shotgun (WGS) entry which is preliminary data.</text>
</comment>
<organism evidence="2 3">
    <name type="scientific">Leeia speluncae</name>
    <dbReference type="NCBI Taxonomy" id="2884804"/>
    <lineage>
        <taxon>Bacteria</taxon>
        <taxon>Pseudomonadati</taxon>
        <taxon>Pseudomonadota</taxon>
        <taxon>Betaproteobacteria</taxon>
        <taxon>Neisseriales</taxon>
        <taxon>Leeiaceae</taxon>
        <taxon>Leeia</taxon>
    </lineage>
</organism>
<dbReference type="SUPFAM" id="SSF52540">
    <property type="entry name" value="P-loop containing nucleoside triphosphate hydrolases"/>
    <property type="match status" value="2"/>
</dbReference>
<name>A0ABS8D8D0_9NEIS</name>
<protein>
    <submittedName>
        <fullName evidence="2">Polyphosphate:AMP phosphotransferase</fullName>
    </submittedName>
</protein>
<dbReference type="PANTHER" id="PTHR34383">
    <property type="entry name" value="POLYPHOSPHATE:AMP PHOSPHOTRANSFERASE-RELATED"/>
    <property type="match status" value="1"/>
</dbReference>
<feature type="domain" description="Polyphosphate kinase-2-related" evidence="1">
    <location>
        <begin position="269"/>
        <end position="490"/>
    </location>
</feature>
<dbReference type="InterPro" id="IPR022488">
    <property type="entry name" value="PPK2-related"/>
</dbReference>
<dbReference type="InterPro" id="IPR022489">
    <property type="entry name" value="PolyP_AMP_Tfrase"/>
</dbReference>
<proteinExistence type="predicted"/>
<dbReference type="InterPro" id="IPR027417">
    <property type="entry name" value="P-loop_NTPase"/>
</dbReference>
<dbReference type="NCBIfam" id="TIGR03708">
    <property type="entry name" value="poly_P_AMP_trns"/>
    <property type="match status" value="1"/>
</dbReference>
<dbReference type="Pfam" id="PF03976">
    <property type="entry name" value="PPK2"/>
    <property type="match status" value="2"/>
</dbReference>
<dbReference type="Gene3D" id="3.40.50.300">
    <property type="entry name" value="P-loop containing nucleotide triphosphate hydrolases"/>
    <property type="match status" value="2"/>
</dbReference>
<evidence type="ECO:0000313" key="2">
    <source>
        <dbReference type="EMBL" id="MCB6184455.1"/>
    </source>
</evidence>
<evidence type="ECO:0000313" key="3">
    <source>
        <dbReference type="Proteomes" id="UP001165395"/>
    </source>
</evidence>
<evidence type="ECO:0000259" key="1">
    <source>
        <dbReference type="Pfam" id="PF03976"/>
    </source>
</evidence>
<dbReference type="RefSeq" id="WP_227181265.1">
    <property type="nucleotide sequence ID" value="NZ_JAJBZT010000007.1"/>
</dbReference>
<gene>
    <name evidence="2" type="primary">pap</name>
    <name evidence="2" type="ORF">LIN78_12950</name>
</gene>
<accession>A0ABS8D8D0</accession>